<gene>
    <name evidence="6" type="ORF">GCM10023169_04630</name>
    <name evidence="7" type="ORF">GCM10023169_12240</name>
</gene>
<reference evidence="7" key="1">
    <citation type="journal article" date="2014" name="Int. J. Syst. Evol. Microbiol.">
        <title>Complete genome of a new Firmicutes species belonging to the dominant human colonic microbiota ('Ruminococcus bicirculans') reveals two chromosomes and a selective capacity to utilize plant glucans.</title>
        <authorList>
            <consortium name="NISC Comparative Sequencing Program"/>
            <person name="Wegmann U."/>
            <person name="Louis P."/>
            <person name="Goesmann A."/>
            <person name="Henrissat B."/>
            <person name="Duncan S.H."/>
            <person name="Flint H.J."/>
        </authorList>
    </citation>
    <scope>NUCLEOTIDE SEQUENCE</scope>
    <source>
        <strain evidence="7">JCM 17810</strain>
    </source>
</reference>
<evidence type="ECO:0000313" key="8">
    <source>
        <dbReference type="Proteomes" id="UP001500622"/>
    </source>
</evidence>
<dbReference type="InterPro" id="IPR041583">
    <property type="entry name" value="TetR_C_31"/>
</dbReference>
<keyword evidence="3" id="KW-0804">Transcription</keyword>
<feature type="DNA-binding region" description="H-T-H motif" evidence="4">
    <location>
        <begin position="49"/>
        <end position="68"/>
    </location>
</feature>
<dbReference type="InterPro" id="IPR050109">
    <property type="entry name" value="HTH-type_TetR-like_transc_reg"/>
</dbReference>
<organism evidence="7 8">
    <name type="scientific">Georgenia halophila</name>
    <dbReference type="NCBI Taxonomy" id="620889"/>
    <lineage>
        <taxon>Bacteria</taxon>
        <taxon>Bacillati</taxon>
        <taxon>Actinomycetota</taxon>
        <taxon>Actinomycetes</taxon>
        <taxon>Micrococcales</taxon>
        <taxon>Bogoriellaceae</taxon>
        <taxon>Georgenia</taxon>
    </lineage>
</organism>
<reference evidence="8" key="2">
    <citation type="journal article" date="2019" name="Int. J. Syst. Evol. Microbiol.">
        <title>The Global Catalogue of Microorganisms (GCM) 10K type strain sequencing project: providing services to taxonomists for standard genome sequencing and annotation.</title>
        <authorList>
            <consortium name="The Broad Institute Genomics Platform"/>
            <consortium name="The Broad Institute Genome Sequencing Center for Infectious Disease"/>
            <person name="Wu L."/>
            <person name="Ma J."/>
        </authorList>
    </citation>
    <scope>NUCLEOTIDE SEQUENCE [LARGE SCALE GENOMIC DNA]</scope>
    <source>
        <strain evidence="8">JCM 17810</strain>
    </source>
</reference>
<dbReference type="InterPro" id="IPR009057">
    <property type="entry name" value="Homeodomain-like_sf"/>
</dbReference>
<evidence type="ECO:0000313" key="7">
    <source>
        <dbReference type="EMBL" id="GAA4420399.1"/>
    </source>
</evidence>
<accession>A0ABP8L2Q9</accession>
<evidence type="ECO:0000256" key="3">
    <source>
        <dbReference type="ARBA" id="ARBA00023163"/>
    </source>
</evidence>
<keyword evidence="8" id="KW-1185">Reference proteome</keyword>
<dbReference type="InterPro" id="IPR036271">
    <property type="entry name" value="Tet_transcr_reg_TetR-rel_C_sf"/>
</dbReference>
<dbReference type="Proteomes" id="UP001500622">
    <property type="component" value="Unassembled WGS sequence"/>
</dbReference>
<dbReference type="PANTHER" id="PTHR30055">
    <property type="entry name" value="HTH-TYPE TRANSCRIPTIONAL REGULATOR RUTR"/>
    <property type="match status" value="1"/>
</dbReference>
<dbReference type="PANTHER" id="PTHR30055:SF234">
    <property type="entry name" value="HTH-TYPE TRANSCRIPTIONAL REGULATOR BETI"/>
    <property type="match status" value="1"/>
</dbReference>
<dbReference type="SUPFAM" id="SSF46689">
    <property type="entry name" value="Homeodomain-like"/>
    <property type="match status" value="1"/>
</dbReference>
<dbReference type="PRINTS" id="PR00455">
    <property type="entry name" value="HTHTETR"/>
</dbReference>
<keyword evidence="2 4" id="KW-0238">DNA-binding</keyword>
<reference evidence="7" key="3">
    <citation type="submission" date="2023-12" db="EMBL/GenBank/DDBJ databases">
        <authorList>
            <person name="Sun Q."/>
            <person name="Inoue M."/>
        </authorList>
    </citation>
    <scope>NUCLEOTIDE SEQUENCE</scope>
    <source>
        <strain evidence="7">JCM 17810</strain>
    </source>
</reference>
<dbReference type="Pfam" id="PF00440">
    <property type="entry name" value="TetR_N"/>
    <property type="match status" value="1"/>
</dbReference>
<dbReference type="EMBL" id="BAABGN010000002">
    <property type="protein sequence ID" value="GAA4416845.1"/>
    <property type="molecule type" value="Genomic_DNA"/>
</dbReference>
<dbReference type="SUPFAM" id="SSF48498">
    <property type="entry name" value="Tetracyclin repressor-like, C-terminal domain"/>
    <property type="match status" value="1"/>
</dbReference>
<dbReference type="PROSITE" id="PS50977">
    <property type="entry name" value="HTH_TETR_2"/>
    <property type="match status" value="1"/>
</dbReference>
<sequence length="212" mass="22393">MLRLGERPRQSSKSMVVIMATPDRVREVRRRLLDAAVELISERGWTAVSTRIVAERAGVAPGLVHYHFASVQALLSQAATAAMRETTRSLGPTLARARTPQEAVNLLARSFGSSTGTDPMSVLFVETYLAATRDPELATAVAETIAAFRSQLAAWLAEQGVPDPAATAAVLGAAIDGLVLQRGMDPELDAAAAAPVLTRLVPHAGESLEDAS</sequence>
<evidence type="ECO:0000313" key="6">
    <source>
        <dbReference type="EMBL" id="GAA4416845.1"/>
    </source>
</evidence>
<evidence type="ECO:0000256" key="1">
    <source>
        <dbReference type="ARBA" id="ARBA00023015"/>
    </source>
</evidence>
<comment type="caution">
    <text evidence="7">The sequence shown here is derived from an EMBL/GenBank/DDBJ whole genome shotgun (WGS) entry which is preliminary data.</text>
</comment>
<dbReference type="InterPro" id="IPR001647">
    <property type="entry name" value="HTH_TetR"/>
</dbReference>
<dbReference type="Pfam" id="PF17940">
    <property type="entry name" value="TetR_C_31"/>
    <property type="match status" value="1"/>
</dbReference>
<dbReference type="EMBL" id="BAABGN010000004">
    <property type="protein sequence ID" value="GAA4420399.1"/>
    <property type="molecule type" value="Genomic_DNA"/>
</dbReference>
<proteinExistence type="predicted"/>
<name>A0ABP8L2Q9_9MICO</name>
<keyword evidence="1" id="KW-0805">Transcription regulation</keyword>
<evidence type="ECO:0000256" key="4">
    <source>
        <dbReference type="PROSITE-ProRule" id="PRU00335"/>
    </source>
</evidence>
<protein>
    <submittedName>
        <fullName evidence="7">TetR/AcrR family transcriptional regulator</fullName>
    </submittedName>
</protein>
<evidence type="ECO:0000259" key="5">
    <source>
        <dbReference type="PROSITE" id="PS50977"/>
    </source>
</evidence>
<feature type="domain" description="HTH tetR-type" evidence="5">
    <location>
        <begin position="26"/>
        <end position="86"/>
    </location>
</feature>
<evidence type="ECO:0000256" key="2">
    <source>
        <dbReference type="ARBA" id="ARBA00023125"/>
    </source>
</evidence>
<dbReference type="Gene3D" id="1.10.357.10">
    <property type="entry name" value="Tetracycline Repressor, domain 2"/>
    <property type="match status" value="1"/>
</dbReference>